<dbReference type="AlphaFoldDB" id="A0AA39H1P7"/>
<dbReference type="Proteomes" id="UP001175271">
    <property type="component" value="Unassembled WGS sequence"/>
</dbReference>
<dbReference type="EMBL" id="JAUCMV010000005">
    <property type="protein sequence ID" value="KAK0397136.1"/>
    <property type="molecule type" value="Genomic_DNA"/>
</dbReference>
<evidence type="ECO:0000313" key="2">
    <source>
        <dbReference type="Proteomes" id="UP001175271"/>
    </source>
</evidence>
<proteinExistence type="predicted"/>
<keyword evidence="2" id="KW-1185">Reference proteome</keyword>
<name>A0AA39H1P7_9BILA</name>
<reference evidence="1" key="1">
    <citation type="submission" date="2023-06" db="EMBL/GenBank/DDBJ databases">
        <title>Genomic analysis of the entomopathogenic nematode Steinernema hermaphroditum.</title>
        <authorList>
            <person name="Schwarz E.M."/>
            <person name="Heppert J.K."/>
            <person name="Baniya A."/>
            <person name="Schwartz H.T."/>
            <person name="Tan C.-H."/>
            <person name="Antoshechkin I."/>
            <person name="Sternberg P.W."/>
            <person name="Goodrich-Blair H."/>
            <person name="Dillman A.R."/>
        </authorList>
    </citation>
    <scope>NUCLEOTIDE SEQUENCE</scope>
    <source>
        <strain evidence="1">PS9179</strain>
        <tissue evidence="1">Whole animal</tissue>
    </source>
</reference>
<organism evidence="1 2">
    <name type="scientific">Steinernema hermaphroditum</name>
    <dbReference type="NCBI Taxonomy" id="289476"/>
    <lineage>
        <taxon>Eukaryota</taxon>
        <taxon>Metazoa</taxon>
        <taxon>Ecdysozoa</taxon>
        <taxon>Nematoda</taxon>
        <taxon>Chromadorea</taxon>
        <taxon>Rhabditida</taxon>
        <taxon>Tylenchina</taxon>
        <taxon>Panagrolaimomorpha</taxon>
        <taxon>Strongyloidoidea</taxon>
        <taxon>Steinernematidae</taxon>
        <taxon>Steinernema</taxon>
    </lineage>
</organism>
<accession>A0AA39H1P7</accession>
<comment type="caution">
    <text evidence="1">The sequence shown here is derived from an EMBL/GenBank/DDBJ whole genome shotgun (WGS) entry which is preliminary data.</text>
</comment>
<protein>
    <submittedName>
        <fullName evidence="1">Uncharacterized protein</fullName>
    </submittedName>
</protein>
<gene>
    <name evidence="1" type="ORF">QR680_002001</name>
</gene>
<sequence length="84" mass="9634">MELMLARRQERFVDTNARVVSKEPSDLDLDRDLDHIIHGKTNVLHRASERGKTPTRERSKYISDNQVLIDGDAVSPRTASFDEI</sequence>
<evidence type="ECO:0000313" key="1">
    <source>
        <dbReference type="EMBL" id="KAK0397136.1"/>
    </source>
</evidence>